<dbReference type="Gene3D" id="3.60.21.10">
    <property type="match status" value="1"/>
</dbReference>
<gene>
    <name evidence="2" type="ORF">J2T57_003671</name>
</gene>
<dbReference type="RefSeq" id="WP_253482860.1">
    <property type="nucleotide sequence ID" value="NZ_JALJXV010000009.1"/>
</dbReference>
<keyword evidence="3" id="KW-1185">Reference proteome</keyword>
<dbReference type="EMBL" id="JALJXV010000009">
    <property type="protein sequence ID" value="MCP1676510.1"/>
    <property type="molecule type" value="Genomic_DNA"/>
</dbReference>
<evidence type="ECO:0008006" key="4">
    <source>
        <dbReference type="Google" id="ProtNLM"/>
    </source>
</evidence>
<sequence>MADAPGRTCPLIYRTNARGLLTAPLVQAETLYVVGGLYGNHLSLASILALADAEVRAGLAVPTLVFNGDFNWFNAELRHFRSINETVLEHVAMQGNVELEIAQPSPGAGCGCAYPDWVDGGVVERSNRIMERLQGVAASAPDIRERLRRLPCQLRARVGDLRLGILHGDPDSVAGWGLALEAMPPAGECNDTIGTWFTDAEVDAFACTHTCVAYMQDFRIHDRHCLVVNNGSAGMANFRGDRRGLITRVSVSPPLVQPMYGTTLCGVHCDAVPVDWDMTAWDGWFGTRWPSGSPAARSYGKRIKEGPGHRLERANRSVSP</sequence>
<evidence type="ECO:0000313" key="3">
    <source>
        <dbReference type="Proteomes" id="UP001205843"/>
    </source>
</evidence>
<proteinExistence type="predicted"/>
<evidence type="ECO:0000313" key="2">
    <source>
        <dbReference type="EMBL" id="MCP1676510.1"/>
    </source>
</evidence>
<dbReference type="SUPFAM" id="SSF56300">
    <property type="entry name" value="Metallo-dependent phosphatases"/>
    <property type="match status" value="1"/>
</dbReference>
<dbReference type="InterPro" id="IPR029052">
    <property type="entry name" value="Metallo-depent_PP-like"/>
</dbReference>
<name>A0AAE3G5Y2_9GAMM</name>
<feature type="region of interest" description="Disordered" evidence="1">
    <location>
        <begin position="293"/>
        <end position="320"/>
    </location>
</feature>
<protein>
    <recommendedName>
        <fullName evidence="4">Metallophosphoesterase</fullName>
    </recommendedName>
</protein>
<reference evidence="2" key="1">
    <citation type="submission" date="2022-03" db="EMBL/GenBank/DDBJ databases">
        <title>Genomic Encyclopedia of Type Strains, Phase III (KMG-III): the genomes of soil and plant-associated and newly described type strains.</title>
        <authorList>
            <person name="Whitman W."/>
        </authorList>
    </citation>
    <scope>NUCLEOTIDE SEQUENCE</scope>
    <source>
        <strain evidence="2">ANL 6-2</strain>
    </source>
</reference>
<dbReference type="Proteomes" id="UP001205843">
    <property type="component" value="Unassembled WGS sequence"/>
</dbReference>
<feature type="compositionally biased region" description="Basic and acidic residues" evidence="1">
    <location>
        <begin position="302"/>
        <end position="320"/>
    </location>
</feature>
<evidence type="ECO:0000256" key="1">
    <source>
        <dbReference type="SAM" id="MobiDB-lite"/>
    </source>
</evidence>
<comment type="caution">
    <text evidence="2">The sequence shown here is derived from an EMBL/GenBank/DDBJ whole genome shotgun (WGS) entry which is preliminary data.</text>
</comment>
<dbReference type="AlphaFoldDB" id="A0AAE3G5Y2"/>
<organism evidence="2 3">
    <name type="scientific">Natronocella acetinitrilica</name>
    <dbReference type="NCBI Taxonomy" id="414046"/>
    <lineage>
        <taxon>Bacteria</taxon>
        <taxon>Pseudomonadati</taxon>
        <taxon>Pseudomonadota</taxon>
        <taxon>Gammaproteobacteria</taxon>
        <taxon>Chromatiales</taxon>
        <taxon>Ectothiorhodospiraceae</taxon>
        <taxon>Natronocella</taxon>
    </lineage>
</organism>
<accession>A0AAE3G5Y2</accession>